<feature type="transmembrane region" description="Helical" evidence="1">
    <location>
        <begin position="82"/>
        <end position="101"/>
    </location>
</feature>
<dbReference type="STRING" id="13035.Dacsa_0478"/>
<dbReference type="HOGENOM" id="CLU_152016_1_0_3"/>
<dbReference type="AlphaFoldDB" id="K9YSF9"/>
<keyword evidence="1" id="KW-0472">Membrane</keyword>
<feature type="transmembrane region" description="Helical" evidence="1">
    <location>
        <begin position="53"/>
        <end position="76"/>
    </location>
</feature>
<evidence type="ECO:0008006" key="4">
    <source>
        <dbReference type="Google" id="ProtNLM"/>
    </source>
</evidence>
<evidence type="ECO:0000313" key="3">
    <source>
        <dbReference type="Proteomes" id="UP000010482"/>
    </source>
</evidence>
<proteinExistence type="predicted"/>
<feature type="transmembrane region" description="Helical" evidence="1">
    <location>
        <begin position="12"/>
        <end position="32"/>
    </location>
</feature>
<sequence>MYSYLFAQPPYLLLLFGILISVSCGTAFQKVLKENVKQWYNSKEQNQGESLQTLSLFVPFLGICGGIFTFLAAGLQIVINNWLISSAISLPLTLLTGRLVWSQLRILLSKLQEGGSQALDLDNIF</sequence>
<evidence type="ECO:0000313" key="2">
    <source>
        <dbReference type="EMBL" id="AFZ49265.1"/>
    </source>
</evidence>
<protein>
    <recommendedName>
        <fullName evidence="4">MotA/TolQ/ExbB proton channel domain-containing protein</fullName>
    </recommendedName>
</protein>
<accession>K9YSF9</accession>
<dbReference type="KEGG" id="dsl:Dacsa_0478"/>
<gene>
    <name evidence="2" type="ORF">Dacsa_0478</name>
</gene>
<dbReference type="EMBL" id="CP003944">
    <property type="protein sequence ID" value="AFZ49265.1"/>
    <property type="molecule type" value="Genomic_DNA"/>
</dbReference>
<keyword evidence="3" id="KW-1185">Reference proteome</keyword>
<name>K9YSF9_DACS8</name>
<keyword evidence="1" id="KW-1133">Transmembrane helix</keyword>
<reference evidence="2" key="1">
    <citation type="submission" date="2012-04" db="EMBL/GenBank/DDBJ databases">
        <title>Finished genome of Dactylococcopsis salina PCC 8305.</title>
        <authorList>
            <consortium name="US DOE Joint Genome Institute"/>
            <person name="Gugger M."/>
            <person name="Coursin T."/>
            <person name="Rippka R."/>
            <person name="Tandeau De Marsac N."/>
            <person name="Huntemann M."/>
            <person name="Wei C.-L."/>
            <person name="Han J."/>
            <person name="Detter J.C."/>
            <person name="Han C."/>
            <person name="Tapia R."/>
            <person name="Daligault H."/>
            <person name="Chen A."/>
            <person name="Krypides N."/>
            <person name="Mavromatis K."/>
            <person name="Markowitz V."/>
            <person name="Szeto E."/>
            <person name="Ivanova N."/>
            <person name="Ovchinnikova G."/>
            <person name="Pagani I."/>
            <person name="Pati A."/>
            <person name="Goodwin L."/>
            <person name="Peters L."/>
            <person name="Pitluck S."/>
            <person name="Woyke T."/>
            <person name="Kerfeld C."/>
        </authorList>
    </citation>
    <scope>NUCLEOTIDE SEQUENCE [LARGE SCALE GENOMIC DNA]</scope>
    <source>
        <strain evidence="2">PCC 8305</strain>
    </source>
</reference>
<dbReference type="Proteomes" id="UP000010482">
    <property type="component" value="Chromosome"/>
</dbReference>
<dbReference type="RefSeq" id="WP_015228278.1">
    <property type="nucleotide sequence ID" value="NC_019780.1"/>
</dbReference>
<dbReference type="eggNOG" id="ENOG5032U0G">
    <property type="taxonomic scope" value="Bacteria"/>
</dbReference>
<organism evidence="2 3">
    <name type="scientific">Dactylococcopsis salina (strain PCC 8305)</name>
    <name type="common">Myxobactron salinum</name>
    <dbReference type="NCBI Taxonomy" id="13035"/>
    <lineage>
        <taxon>Bacteria</taxon>
        <taxon>Bacillati</taxon>
        <taxon>Cyanobacteriota</taxon>
        <taxon>Cyanophyceae</taxon>
        <taxon>Nodosilineales</taxon>
        <taxon>Cymatolegaceae</taxon>
        <taxon>Dactylococcopsis</taxon>
    </lineage>
</organism>
<keyword evidence="1" id="KW-0812">Transmembrane</keyword>
<dbReference type="OrthoDB" id="517257at2"/>
<evidence type="ECO:0000256" key="1">
    <source>
        <dbReference type="SAM" id="Phobius"/>
    </source>
</evidence>